<feature type="transmembrane region" description="Helical" evidence="2">
    <location>
        <begin position="72"/>
        <end position="95"/>
    </location>
</feature>
<dbReference type="GO" id="GO:0004175">
    <property type="term" value="F:endopeptidase activity"/>
    <property type="evidence" value="ECO:0007669"/>
    <property type="project" value="UniProtKB-ARBA"/>
</dbReference>
<feature type="transmembrane region" description="Helical" evidence="2">
    <location>
        <begin position="31"/>
        <end position="52"/>
    </location>
</feature>
<keyword evidence="2" id="KW-0812">Transmembrane</keyword>
<keyword evidence="4" id="KW-0482">Metalloprotease</keyword>
<feature type="compositionally biased region" description="Basic and acidic residues" evidence="1">
    <location>
        <begin position="311"/>
        <end position="328"/>
    </location>
</feature>
<proteinExistence type="predicted"/>
<dbReference type="InterPro" id="IPR003675">
    <property type="entry name" value="Rce1/LyrA-like_dom"/>
</dbReference>
<dbReference type="AlphaFoldDB" id="A0A6N9HAD5"/>
<feature type="transmembrane region" description="Helical" evidence="2">
    <location>
        <begin position="201"/>
        <end position="221"/>
    </location>
</feature>
<evidence type="ECO:0000313" key="4">
    <source>
        <dbReference type="EMBL" id="MYM20681.1"/>
    </source>
</evidence>
<feature type="transmembrane region" description="Helical" evidence="2">
    <location>
        <begin position="278"/>
        <end position="296"/>
    </location>
</feature>
<feature type="transmembrane region" description="Helical" evidence="2">
    <location>
        <begin position="176"/>
        <end position="195"/>
    </location>
</feature>
<protein>
    <submittedName>
        <fullName evidence="4">CPBP family intramembrane metalloprotease</fullName>
    </submittedName>
</protein>
<feature type="domain" description="CAAX prenyl protease 2/Lysostaphin resistance protein A-like" evidence="3">
    <location>
        <begin position="146"/>
        <end position="238"/>
    </location>
</feature>
<dbReference type="PANTHER" id="PTHR39430:SF1">
    <property type="entry name" value="PROTEASE"/>
    <property type="match status" value="1"/>
</dbReference>
<evidence type="ECO:0000313" key="5">
    <source>
        <dbReference type="Proteomes" id="UP000469215"/>
    </source>
</evidence>
<organism evidence="4 5">
    <name type="scientific">Brevibacterium rongguiense</name>
    <dbReference type="NCBI Taxonomy" id="2695267"/>
    <lineage>
        <taxon>Bacteria</taxon>
        <taxon>Bacillati</taxon>
        <taxon>Actinomycetota</taxon>
        <taxon>Actinomycetes</taxon>
        <taxon>Micrococcales</taxon>
        <taxon>Brevibacteriaceae</taxon>
        <taxon>Brevibacterium</taxon>
    </lineage>
</organism>
<feature type="transmembrane region" description="Helical" evidence="2">
    <location>
        <begin position="144"/>
        <end position="164"/>
    </location>
</feature>
<accession>A0A6N9HAD5</accession>
<feature type="transmembrane region" description="Helical" evidence="2">
    <location>
        <begin position="107"/>
        <end position="132"/>
    </location>
</feature>
<evidence type="ECO:0000256" key="2">
    <source>
        <dbReference type="SAM" id="Phobius"/>
    </source>
</evidence>
<dbReference type="GO" id="GO:0008237">
    <property type="term" value="F:metallopeptidase activity"/>
    <property type="evidence" value="ECO:0007669"/>
    <property type="project" value="UniProtKB-KW"/>
</dbReference>
<dbReference type="PANTHER" id="PTHR39430">
    <property type="entry name" value="MEMBRANE-ASSOCIATED PROTEASE-RELATED"/>
    <property type="match status" value="1"/>
</dbReference>
<keyword evidence="5" id="KW-1185">Reference proteome</keyword>
<keyword evidence="4" id="KW-0645">Protease</keyword>
<keyword evidence="4" id="KW-0378">Hydrolase</keyword>
<reference evidence="4 5" key="1">
    <citation type="submission" date="2020-01" db="EMBL/GenBank/DDBJ databases">
        <authorList>
            <person name="Deng T."/>
        </authorList>
    </citation>
    <scope>NUCLEOTIDE SEQUENCE [LARGE SCALE GENOMIC DNA]</scope>
    <source>
        <strain evidence="4 5">5221</strain>
    </source>
</reference>
<feature type="region of interest" description="Disordered" evidence="1">
    <location>
        <begin position="307"/>
        <end position="328"/>
    </location>
</feature>
<sequence>MSSYPPHPYAAAEAPHRPAVERSDRHRVWQLVAGAVAFVLAQLVAGTVSVLAHVFNTGALVGSTGELTGGEYLIGMCAGALVALVLYALIVGTIGKAPWLGLRGSSVPLEIAIGLGVGAVLIAGSVGLIALFGGYRITGVEVSGGILLALAAGIGAGFMEEILFRGFLLRILDAWLGTWWALILSSVLFGAVHLTNPEATWLGTVGIMVSAGGLLGGAYILTRRLWLPIAIHISWNFVQGGIFSSDISGTGDSHGLFTAQWPGPAWLTGGTMGMEGSVLTIAVAVIAAGGILHLALKHGMIVGPVRRERRAAREPEAREPDPRGTEPQ</sequence>
<dbReference type="RefSeq" id="WP_160954095.1">
    <property type="nucleotide sequence ID" value="NZ_WWEQ01000068.1"/>
</dbReference>
<dbReference type="GO" id="GO:0006508">
    <property type="term" value="P:proteolysis"/>
    <property type="evidence" value="ECO:0007669"/>
    <property type="project" value="UniProtKB-KW"/>
</dbReference>
<evidence type="ECO:0000259" key="3">
    <source>
        <dbReference type="Pfam" id="PF02517"/>
    </source>
</evidence>
<evidence type="ECO:0000256" key="1">
    <source>
        <dbReference type="SAM" id="MobiDB-lite"/>
    </source>
</evidence>
<keyword evidence="2" id="KW-1133">Transmembrane helix</keyword>
<comment type="caution">
    <text evidence="4">The sequence shown here is derived from an EMBL/GenBank/DDBJ whole genome shotgun (WGS) entry which is preliminary data.</text>
</comment>
<dbReference type="GO" id="GO:0080120">
    <property type="term" value="P:CAAX-box protein maturation"/>
    <property type="evidence" value="ECO:0007669"/>
    <property type="project" value="UniProtKB-ARBA"/>
</dbReference>
<gene>
    <name evidence="4" type="ORF">GSY69_12115</name>
</gene>
<keyword evidence="2" id="KW-0472">Membrane</keyword>
<dbReference type="Pfam" id="PF02517">
    <property type="entry name" value="Rce1-like"/>
    <property type="match status" value="1"/>
</dbReference>
<dbReference type="Proteomes" id="UP000469215">
    <property type="component" value="Unassembled WGS sequence"/>
</dbReference>
<name>A0A6N9HAD5_9MICO</name>
<dbReference type="EMBL" id="WWEQ01000068">
    <property type="protein sequence ID" value="MYM20681.1"/>
    <property type="molecule type" value="Genomic_DNA"/>
</dbReference>